<evidence type="ECO:0000259" key="5">
    <source>
        <dbReference type="PROSITE" id="PS50141"/>
    </source>
</evidence>
<dbReference type="PANTHER" id="PTHR10910">
    <property type="entry name" value="EUKARYOTE SPECIFIC DSRNA BINDING PROTEIN"/>
    <property type="match status" value="1"/>
</dbReference>
<dbReference type="Ensembl" id="ENSCSET00000009390.1">
    <property type="protein sequence ID" value="ENSCSEP00000009281.1"/>
    <property type="gene ID" value="ENSCSEG00000005961.1"/>
</dbReference>
<dbReference type="GO" id="GO:0048916">
    <property type="term" value="P:posterior lateral line development"/>
    <property type="evidence" value="ECO:0007669"/>
    <property type="project" value="Ensembl"/>
</dbReference>
<feature type="domain" description="A to I editase" evidence="5">
    <location>
        <begin position="336"/>
        <end position="664"/>
    </location>
</feature>
<feature type="region of interest" description="Disordered" evidence="3">
    <location>
        <begin position="1"/>
        <end position="38"/>
    </location>
</feature>
<dbReference type="Gene3D" id="3.30.160.20">
    <property type="match status" value="2"/>
</dbReference>
<dbReference type="Pfam" id="PF02137">
    <property type="entry name" value="A_deamin"/>
    <property type="match status" value="1"/>
</dbReference>
<evidence type="ECO:0000256" key="3">
    <source>
        <dbReference type="SAM" id="MobiDB-lite"/>
    </source>
</evidence>
<feature type="domain" description="DRBM" evidence="4">
    <location>
        <begin position="214"/>
        <end position="263"/>
    </location>
</feature>
<dbReference type="SMART" id="SM00358">
    <property type="entry name" value="DSRM"/>
    <property type="match status" value="2"/>
</dbReference>
<evidence type="ECO:0000313" key="7">
    <source>
        <dbReference type="Proteomes" id="UP000265120"/>
    </source>
</evidence>
<reference evidence="6" key="3">
    <citation type="submission" date="2025-09" db="UniProtKB">
        <authorList>
            <consortium name="Ensembl"/>
        </authorList>
    </citation>
    <scope>IDENTIFICATION</scope>
</reference>
<dbReference type="PANTHER" id="PTHR10910:SF58">
    <property type="entry name" value="DOUBLE-STRANDED RNA-SPECIFIC EDITASE 1"/>
    <property type="match status" value="1"/>
</dbReference>
<organism evidence="6 7">
    <name type="scientific">Cynoglossus semilaevis</name>
    <name type="common">Tongue sole</name>
    <dbReference type="NCBI Taxonomy" id="244447"/>
    <lineage>
        <taxon>Eukaryota</taxon>
        <taxon>Metazoa</taxon>
        <taxon>Chordata</taxon>
        <taxon>Craniata</taxon>
        <taxon>Vertebrata</taxon>
        <taxon>Euteleostomi</taxon>
        <taxon>Actinopterygii</taxon>
        <taxon>Neopterygii</taxon>
        <taxon>Teleostei</taxon>
        <taxon>Neoteleostei</taxon>
        <taxon>Acanthomorphata</taxon>
        <taxon>Carangaria</taxon>
        <taxon>Pleuronectiformes</taxon>
        <taxon>Pleuronectoidei</taxon>
        <taxon>Cynoglossidae</taxon>
        <taxon>Cynoglossinae</taxon>
        <taxon>Cynoglossus</taxon>
    </lineage>
</organism>
<dbReference type="CDD" id="cd19865">
    <property type="entry name" value="DSRM_STRBP_RED-like_rpt1"/>
    <property type="match status" value="1"/>
</dbReference>
<dbReference type="GO" id="GO:0008251">
    <property type="term" value="F:tRNA-specific adenosine deaminase activity"/>
    <property type="evidence" value="ECO:0007669"/>
    <property type="project" value="TreeGrafter"/>
</dbReference>
<dbReference type="GO" id="GO:0003725">
    <property type="term" value="F:double-stranded RNA binding"/>
    <property type="evidence" value="ECO:0007669"/>
    <property type="project" value="TreeGrafter"/>
</dbReference>
<keyword evidence="1 2" id="KW-0694">RNA-binding</keyword>
<dbReference type="InParanoid" id="A0A3P8V7U3"/>
<accession>A0A3P8V7U3</accession>
<dbReference type="GO" id="GO:0048701">
    <property type="term" value="P:embryonic cranial skeleton morphogenesis"/>
    <property type="evidence" value="ECO:0007669"/>
    <property type="project" value="Ensembl"/>
</dbReference>
<protein>
    <submittedName>
        <fullName evidence="6">Adenosine deaminase RNA specific B1a</fullName>
    </submittedName>
</protein>
<dbReference type="GO" id="GO:0014032">
    <property type="term" value="P:neural crest cell development"/>
    <property type="evidence" value="ECO:0007669"/>
    <property type="project" value="Ensembl"/>
</dbReference>
<dbReference type="FunFam" id="3.30.160.20:FF:000007">
    <property type="entry name" value="Double-stranded RNA-binding protein Staufen homolog 1"/>
    <property type="match status" value="1"/>
</dbReference>
<dbReference type="SUPFAM" id="SSF54768">
    <property type="entry name" value="dsRNA-binding domain-like"/>
    <property type="match status" value="2"/>
</dbReference>
<keyword evidence="7" id="KW-1185">Reference proteome</keyword>
<dbReference type="PROSITE" id="PS50137">
    <property type="entry name" value="DS_RBD"/>
    <property type="match status" value="2"/>
</dbReference>
<dbReference type="GO" id="GO:0007399">
    <property type="term" value="P:nervous system development"/>
    <property type="evidence" value="ECO:0007669"/>
    <property type="project" value="Ensembl"/>
</dbReference>
<evidence type="ECO:0000259" key="4">
    <source>
        <dbReference type="PROSITE" id="PS50137"/>
    </source>
</evidence>
<dbReference type="FunFam" id="3.30.160.20:FF:000009">
    <property type="entry name" value="Adenosine deaminase RNA-specific B2 (inactive)"/>
    <property type="match status" value="1"/>
</dbReference>
<dbReference type="InterPro" id="IPR014720">
    <property type="entry name" value="dsRBD_dom"/>
</dbReference>
<dbReference type="PROSITE" id="PS50141">
    <property type="entry name" value="A_DEAMIN_EDITASE"/>
    <property type="match status" value="1"/>
</dbReference>
<evidence type="ECO:0000256" key="2">
    <source>
        <dbReference type="PROSITE-ProRule" id="PRU00266"/>
    </source>
</evidence>
<evidence type="ECO:0000313" key="6">
    <source>
        <dbReference type="Ensembl" id="ENSCSEP00000009281.1"/>
    </source>
</evidence>
<dbReference type="SMART" id="SM00552">
    <property type="entry name" value="ADEAMc"/>
    <property type="match status" value="1"/>
</dbReference>
<dbReference type="GO" id="GO:0006382">
    <property type="term" value="P:adenosine to inosine editing"/>
    <property type="evidence" value="ECO:0007669"/>
    <property type="project" value="TreeGrafter"/>
</dbReference>
<dbReference type="GO" id="GO:0003726">
    <property type="term" value="F:double-stranded RNA adenosine deaminase activity"/>
    <property type="evidence" value="ECO:0007669"/>
    <property type="project" value="TreeGrafter"/>
</dbReference>
<dbReference type="STRING" id="244447.ENSCSEP00000009281"/>
<dbReference type="Proteomes" id="UP000265120">
    <property type="component" value="Chromosome 14"/>
</dbReference>
<dbReference type="GO" id="GO:0005730">
    <property type="term" value="C:nucleolus"/>
    <property type="evidence" value="ECO:0007669"/>
    <property type="project" value="TreeGrafter"/>
</dbReference>
<reference evidence="6" key="2">
    <citation type="submission" date="2025-08" db="UniProtKB">
        <authorList>
            <consortium name="Ensembl"/>
        </authorList>
    </citation>
    <scope>IDENTIFICATION</scope>
</reference>
<feature type="domain" description="DRBM" evidence="4">
    <location>
        <begin position="41"/>
        <end position="107"/>
    </location>
</feature>
<dbReference type="GO" id="GO:0005737">
    <property type="term" value="C:cytoplasm"/>
    <property type="evidence" value="ECO:0007669"/>
    <property type="project" value="TreeGrafter"/>
</dbReference>
<sequence>MGKSPTVNADVVAKRKHPLAEGNSGHPYKPRKRKTTHQTLPPKNALIQLNDIRQGLQYKLLSQTGPVHAPEFVMSVEVNGQLFKGSGPTKQKAKQRAAEAALHSPLMFKPTTETHVVIGRTRSDPLDFTTDRVDFQDNFYNTFENCAPSGDNYHFSLNRIRSSGSLASSEYSIQQSQVQKPNHAYPSPCSSTLILPRPKTPAMILNELVPDLKYTVVSESGKSHDKNFVVSVTVDAHSFQGSGRNKRLAKARAAQAALSAVFNIRPCQTPSLKPEPREGPQLHPPQALADTIYRLVNDKFNKLSQKLTSQNCQRKVLAGVVMSTGADPEAEAQVICVSTGTKCIEGEYLSDRGLALNDCHAEVIARRSLIRFLFSQLELFLHEDQNKQQKSIFIKGDEGQGFRLKENIQFHLYISSSPCGDARIFSPHEATAADHGDKTLKSKTRGQLRTKIESAEGTVPVRPGGTIQTWDGILQGDRLLTMSCSDKIARWNVVGLQGSLLTYFTEPIYFCSIILGSLYHCEHLCRAMYQRVGEVEELPPSFTFNRPLLSGISDVEARHPGKAANSSLNWTLGDEELELIDAITGRDDMGQPSRLCKHALYSRWMNLHCKLFAFLRIKAVTPSSYYEAKKTAVDYHSAKKILFKAFHKAGLGVWVKKPKEQDQFSLYYSSQ</sequence>
<evidence type="ECO:0000256" key="1">
    <source>
        <dbReference type="ARBA" id="ARBA00022884"/>
    </source>
</evidence>
<dbReference type="GeneTree" id="ENSGT00940000155992"/>
<dbReference type="GO" id="GO:0048899">
    <property type="term" value="P:anterior lateral line development"/>
    <property type="evidence" value="ECO:0007669"/>
    <property type="project" value="Ensembl"/>
</dbReference>
<dbReference type="AlphaFoldDB" id="A0A3P8V7U3"/>
<proteinExistence type="predicted"/>
<reference evidence="6 7" key="1">
    <citation type="journal article" date="2014" name="Nat. Genet.">
        <title>Whole-genome sequence of a flatfish provides insights into ZW sex chromosome evolution and adaptation to a benthic lifestyle.</title>
        <authorList>
            <person name="Chen S."/>
            <person name="Zhang G."/>
            <person name="Shao C."/>
            <person name="Huang Q."/>
            <person name="Liu G."/>
            <person name="Zhang P."/>
            <person name="Song W."/>
            <person name="An N."/>
            <person name="Chalopin D."/>
            <person name="Volff J.N."/>
            <person name="Hong Y."/>
            <person name="Li Q."/>
            <person name="Sha Z."/>
            <person name="Zhou H."/>
            <person name="Xie M."/>
            <person name="Yu Q."/>
            <person name="Liu Y."/>
            <person name="Xiang H."/>
            <person name="Wang N."/>
            <person name="Wu K."/>
            <person name="Yang C."/>
            <person name="Zhou Q."/>
            <person name="Liao X."/>
            <person name="Yang L."/>
            <person name="Hu Q."/>
            <person name="Zhang J."/>
            <person name="Meng L."/>
            <person name="Jin L."/>
            <person name="Tian Y."/>
            <person name="Lian J."/>
            <person name="Yang J."/>
            <person name="Miao G."/>
            <person name="Liu S."/>
            <person name="Liang Z."/>
            <person name="Yan F."/>
            <person name="Li Y."/>
            <person name="Sun B."/>
            <person name="Zhang H."/>
            <person name="Zhang J."/>
            <person name="Zhu Y."/>
            <person name="Du M."/>
            <person name="Zhao Y."/>
            <person name="Schartl M."/>
            <person name="Tang Q."/>
            <person name="Wang J."/>
        </authorList>
    </citation>
    <scope>NUCLEOTIDE SEQUENCE</scope>
</reference>
<name>A0A3P8V7U3_CYNSE</name>
<dbReference type="InterPro" id="IPR002466">
    <property type="entry name" value="A_deamin"/>
</dbReference>
<dbReference type="Pfam" id="PF00035">
    <property type="entry name" value="dsrm"/>
    <property type="match status" value="2"/>
</dbReference>
<gene>
    <name evidence="6" type="primary">ADARB1</name>
</gene>
<dbReference type="GO" id="GO:0006396">
    <property type="term" value="P:RNA processing"/>
    <property type="evidence" value="ECO:0007669"/>
    <property type="project" value="InterPro"/>
</dbReference>